<comment type="similarity">
    <text evidence="2 4">Belongs to the cytochrome P450 family.</text>
</comment>
<accession>A0A2S9YGI9</accession>
<dbReference type="InterPro" id="IPR001128">
    <property type="entry name" value="Cyt_P450"/>
</dbReference>
<keyword evidence="3 4" id="KW-0408">Iron</keyword>
<evidence type="ECO:0000313" key="5">
    <source>
        <dbReference type="EMBL" id="PRQ04162.1"/>
    </source>
</evidence>
<dbReference type="PANTHER" id="PTHR24305:SF166">
    <property type="entry name" value="CYTOCHROME P450 12A4, MITOCHONDRIAL-RELATED"/>
    <property type="match status" value="1"/>
</dbReference>
<dbReference type="Proteomes" id="UP000237968">
    <property type="component" value="Unassembled WGS sequence"/>
</dbReference>
<dbReference type="PROSITE" id="PS00086">
    <property type="entry name" value="CYTOCHROME_P450"/>
    <property type="match status" value="1"/>
</dbReference>
<dbReference type="InterPro" id="IPR036396">
    <property type="entry name" value="Cyt_P450_sf"/>
</dbReference>
<dbReference type="PRINTS" id="PR00463">
    <property type="entry name" value="EP450I"/>
</dbReference>
<dbReference type="GO" id="GO:0020037">
    <property type="term" value="F:heme binding"/>
    <property type="evidence" value="ECO:0007669"/>
    <property type="project" value="InterPro"/>
</dbReference>
<dbReference type="PANTHER" id="PTHR24305">
    <property type="entry name" value="CYTOCHROME P450"/>
    <property type="match status" value="1"/>
</dbReference>
<dbReference type="InterPro" id="IPR050121">
    <property type="entry name" value="Cytochrome_P450_monoxygenase"/>
</dbReference>
<reference evidence="5 6" key="1">
    <citation type="submission" date="2018-03" db="EMBL/GenBank/DDBJ databases">
        <title>Draft Genome Sequences of the Obligatory Marine Myxobacteria Enhygromyxa salina SWB005.</title>
        <authorList>
            <person name="Poehlein A."/>
            <person name="Moghaddam J.A."/>
            <person name="Harms H."/>
            <person name="Alanjari M."/>
            <person name="Koenig G.M."/>
            <person name="Daniel R."/>
            <person name="Schaeberle T.F."/>
        </authorList>
    </citation>
    <scope>NUCLEOTIDE SEQUENCE [LARGE SCALE GENOMIC DNA]</scope>
    <source>
        <strain evidence="5 6">SWB005</strain>
    </source>
</reference>
<name>A0A2S9YGI9_9BACT</name>
<proteinExistence type="inferred from homology"/>
<protein>
    <submittedName>
        <fullName evidence="5">Putative cytochrome P450 120</fullName>
        <ecNumber evidence="5">1.14.-.-</ecNumber>
    </submittedName>
</protein>
<sequence length="467" mass="51823">MSHPPSTPQLPPGPRASRLVQTWRFVARPRRSLDDSFARYGDAFTARIFGMGTIVVLSNRAAIRDLFTADPEVVVTGESNRRLFEDLLGANSLLNLDGSRHLRKRKLLTPPFHGQRMHVYGVAMREAARRAMARWRVGQRFAIAQTMRDITLEVILRVIFGVDELDQRERTGAVVLDFLDFFSRPEAAMLGIRAAQLDLGPRSPWGRMLRVRAPLDERINAAIAARRAAGTEGREDILSMLIDARDEDGQPMSDAELRDDLFTLLLVGHETTAASLTWGFWTLLRRPDLVAKIRAEYREVMAGGPLDPGRVGELVYLDAVVKELLRVHPVTDGAARLLMQPTRLGDLHLPAGVMAAASTWLTHHNPALWDQPRRFWPERFLGKKPPAYAWLPFGGGPRRCVGAAFATLEMKIVLSELLNHASLRVEPGYQPKVARRAITLSAAGGVPVELLAPVAAADRPLDPEASP</sequence>
<evidence type="ECO:0000313" key="6">
    <source>
        <dbReference type="Proteomes" id="UP000237968"/>
    </source>
</evidence>
<comment type="cofactor">
    <cofactor evidence="1 3">
        <name>heme</name>
        <dbReference type="ChEBI" id="CHEBI:30413"/>
    </cofactor>
</comment>
<keyword evidence="4" id="KW-0503">Monooxygenase</keyword>
<evidence type="ECO:0000256" key="3">
    <source>
        <dbReference type="PIRSR" id="PIRSR602401-1"/>
    </source>
</evidence>
<keyword evidence="6" id="KW-1185">Reference proteome</keyword>
<dbReference type="GO" id="GO:0004497">
    <property type="term" value="F:monooxygenase activity"/>
    <property type="evidence" value="ECO:0007669"/>
    <property type="project" value="UniProtKB-KW"/>
</dbReference>
<keyword evidence="3 4" id="KW-0349">Heme</keyword>
<dbReference type="InterPro" id="IPR017972">
    <property type="entry name" value="Cyt_P450_CS"/>
</dbReference>
<dbReference type="Gene3D" id="1.10.630.10">
    <property type="entry name" value="Cytochrome P450"/>
    <property type="match status" value="1"/>
</dbReference>
<dbReference type="Pfam" id="PF00067">
    <property type="entry name" value="p450"/>
    <property type="match status" value="1"/>
</dbReference>
<dbReference type="CDD" id="cd11053">
    <property type="entry name" value="CYP110-like"/>
    <property type="match status" value="1"/>
</dbReference>
<dbReference type="GO" id="GO:0005506">
    <property type="term" value="F:iron ion binding"/>
    <property type="evidence" value="ECO:0007669"/>
    <property type="project" value="InterPro"/>
</dbReference>
<evidence type="ECO:0000256" key="4">
    <source>
        <dbReference type="RuleBase" id="RU000461"/>
    </source>
</evidence>
<keyword evidence="4 5" id="KW-0560">Oxidoreductase</keyword>
<gene>
    <name evidence="5" type="ORF">ENSA5_10270</name>
</gene>
<dbReference type="SUPFAM" id="SSF48264">
    <property type="entry name" value="Cytochrome P450"/>
    <property type="match status" value="1"/>
</dbReference>
<keyword evidence="3 4" id="KW-0479">Metal-binding</keyword>
<dbReference type="PRINTS" id="PR00385">
    <property type="entry name" value="P450"/>
</dbReference>
<dbReference type="EMBL" id="PVNK01000057">
    <property type="protein sequence ID" value="PRQ04162.1"/>
    <property type="molecule type" value="Genomic_DNA"/>
</dbReference>
<dbReference type="EC" id="1.14.-.-" evidence="5"/>
<organism evidence="5 6">
    <name type="scientific">Enhygromyxa salina</name>
    <dbReference type="NCBI Taxonomy" id="215803"/>
    <lineage>
        <taxon>Bacteria</taxon>
        <taxon>Pseudomonadati</taxon>
        <taxon>Myxococcota</taxon>
        <taxon>Polyangia</taxon>
        <taxon>Nannocystales</taxon>
        <taxon>Nannocystaceae</taxon>
        <taxon>Enhygromyxa</taxon>
    </lineage>
</organism>
<evidence type="ECO:0000256" key="1">
    <source>
        <dbReference type="ARBA" id="ARBA00001971"/>
    </source>
</evidence>
<dbReference type="AlphaFoldDB" id="A0A2S9YGI9"/>
<comment type="caution">
    <text evidence="5">The sequence shown here is derived from an EMBL/GenBank/DDBJ whole genome shotgun (WGS) entry which is preliminary data.</text>
</comment>
<feature type="binding site" description="axial binding residue" evidence="3">
    <location>
        <position position="400"/>
    </location>
    <ligand>
        <name>heme</name>
        <dbReference type="ChEBI" id="CHEBI:30413"/>
    </ligand>
    <ligandPart>
        <name>Fe</name>
        <dbReference type="ChEBI" id="CHEBI:18248"/>
    </ligandPart>
</feature>
<dbReference type="RefSeq" id="WP_181197392.1">
    <property type="nucleotide sequence ID" value="NZ_PVNK01000057.1"/>
</dbReference>
<dbReference type="GO" id="GO:0016705">
    <property type="term" value="F:oxidoreductase activity, acting on paired donors, with incorporation or reduction of molecular oxygen"/>
    <property type="evidence" value="ECO:0007669"/>
    <property type="project" value="InterPro"/>
</dbReference>
<dbReference type="InterPro" id="IPR002401">
    <property type="entry name" value="Cyt_P450_E_grp-I"/>
</dbReference>
<evidence type="ECO:0000256" key="2">
    <source>
        <dbReference type="ARBA" id="ARBA00010617"/>
    </source>
</evidence>